<dbReference type="RefSeq" id="WP_277190513.1">
    <property type="nucleotide sequence ID" value="NZ_JAROAV010000002.1"/>
</dbReference>
<evidence type="ECO:0000313" key="2">
    <source>
        <dbReference type="EMBL" id="MDF8262739.1"/>
    </source>
</evidence>
<dbReference type="Gene3D" id="3.90.79.10">
    <property type="entry name" value="Nucleoside Triphosphate Pyrophosphohydrolase"/>
    <property type="match status" value="1"/>
</dbReference>
<dbReference type="PROSITE" id="PS51462">
    <property type="entry name" value="NUDIX"/>
    <property type="match status" value="1"/>
</dbReference>
<dbReference type="Pfam" id="PF00293">
    <property type="entry name" value="NUDIX"/>
    <property type="match status" value="1"/>
</dbReference>
<feature type="domain" description="Nudix hydrolase" evidence="1">
    <location>
        <begin position="27"/>
        <end position="172"/>
    </location>
</feature>
<comment type="caution">
    <text evidence="2">The sequence shown here is derived from an EMBL/GenBank/DDBJ whole genome shotgun (WGS) entry which is preliminary data.</text>
</comment>
<evidence type="ECO:0000313" key="3">
    <source>
        <dbReference type="Proteomes" id="UP001528912"/>
    </source>
</evidence>
<dbReference type="InterPro" id="IPR015797">
    <property type="entry name" value="NUDIX_hydrolase-like_dom_sf"/>
</dbReference>
<evidence type="ECO:0000259" key="1">
    <source>
        <dbReference type="PROSITE" id="PS51462"/>
    </source>
</evidence>
<dbReference type="InterPro" id="IPR000086">
    <property type="entry name" value="NUDIX_hydrolase_dom"/>
</dbReference>
<dbReference type="EMBL" id="JAROAV010000002">
    <property type="protein sequence ID" value="MDF8262739.1"/>
    <property type="molecule type" value="Genomic_DNA"/>
</dbReference>
<accession>A0ABT6C1I8</accession>
<dbReference type="Proteomes" id="UP001528912">
    <property type="component" value="Unassembled WGS sequence"/>
</dbReference>
<name>A0ABT6C1I8_9MICO</name>
<gene>
    <name evidence="2" type="ORF">P4R38_00590</name>
</gene>
<sequence>MDHGWQQRFPALFAPHYVEYADADVRLWLGSFNRAVVTRLHLIAVTGDGTVIVCRADDGRRFLPGGTREPGESLDELAARELREEAGAEPTGLLQYFCGLDVLSRRDQPWRPHQSHPRSLWAYAAVAVDVVGPPTCPADVEQIVDVRALEPDEAAAYLDEAPGDGHADVVRLAEAMGLIRAVARR</sequence>
<dbReference type="SUPFAM" id="SSF55811">
    <property type="entry name" value="Nudix"/>
    <property type="match status" value="1"/>
</dbReference>
<reference evidence="2 3" key="1">
    <citation type="submission" date="2023-03" db="EMBL/GenBank/DDBJ databases">
        <title>YIM 133296 draft genome.</title>
        <authorList>
            <person name="Xiong L."/>
        </authorList>
    </citation>
    <scope>NUCLEOTIDE SEQUENCE [LARGE SCALE GENOMIC DNA]</scope>
    <source>
        <strain evidence="2 3">YIM 133296</strain>
    </source>
</reference>
<keyword evidence="3" id="KW-1185">Reference proteome</keyword>
<protein>
    <submittedName>
        <fullName evidence="2">NUDIX domain-containing protein</fullName>
    </submittedName>
</protein>
<organism evidence="2 3">
    <name type="scientific">Luteipulveratus flavus</name>
    <dbReference type="NCBI Taxonomy" id="3031728"/>
    <lineage>
        <taxon>Bacteria</taxon>
        <taxon>Bacillati</taxon>
        <taxon>Actinomycetota</taxon>
        <taxon>Actinomycetes</taxon>
        <taxon>Micrococcales</taxon>
        <taxon>Dermacoccaceae</taxon>
        <taxon>Luteipulveratus</taxon>
    </lineage>
</organism>
<proteinExistence type="predicted"/>